<protein>
    <submittedName>
        <fullName evidence="6">Inositol-1-monophosphatase</fullName>
        <ecNumber evidence="6">3.1.3.25</ecNumber>
    </submittedName>
</protein>
<organism evidence="6 7">
    <name type="scientific">Aquisphaera giovannonii</name>
    <dbReference type="NCBI Taxonomy" id="406548"/>
    <lineage>
        <taxon>Bacteria</taxon>
        <taxon>Pseudomonadati</taxon>
        <taxon>Planctomycetota</taxon>
        <taxon>Planctomycetia</taxon>
        <taxon>Isosphaerales</taxon>
        <taxon>Isosphaeraceae</taxon>
        <taxon>Aquisphaera</taxon>
    </lineage>
</organism>
<reference evidence="6 7" key="1">
    <citation type="submission" date="2019-08" db="EMBL/GenBank/DDBJ databases">
        <title>Deep-cultivation of Planctomycetes and their phenomic and genomic characterization uncovers novel biology.</title>
        <authorList>
            <person name="Wiegand S."/>
            <person name="Jogler M."/>
            <person name="Boedeker C."/>
            <person name="Pinto D."/>
            <person name="Vollmers J."/>
            <person name="Rivas-Marin E."/>
            <person name="Kohn T."/>
            <person name="Peeters S.H."/>
            <person name="Heuer A."/>
            <person name="Rast P."/>
            <person name="Oberbeckmann S."/>
            <person name="Bunk B."/>
            <person name="Jeske O."/>
            <person name="Meyerdierks A."/>
            <person name="Storesund J.E."/>
            <person name="Kallscheuer N."/>
            <person name="Luecker S."/>
            <person name="Lage O.M."/>
            <person name="Pohl T."/>
            <person name="Merkel B.J."/>
            <person name="Hornburger P."/>
            <person name="Mueller R.-W."/>
            <person name="Bruemmer F."/>
            <person name="Labrenz M."/>
            <person name="Spormann A.M."/>
            <person name="Op den Camp H."/>
            <person name="Overmann J."/>
            <person name="Amann R."/>
            <person name="Jetten M.S.M."/>
            <person name="Mascher T."/>
            <person name="Medema M.H."/>
            <person name="Devos D.P."/>
            <person name="Kaster A.-K."/>
            <person name="Ovreas L."/>
            <person name="Rohde M."/>
            <person name="Galperin M.Y."/>
            <person name="Jogler C."/>
        </authorList>
    </citation>
    <scope>NUCLEOTIDE SEQUENCE [LARGE SCALE GENOMIC DNA]</scope>
    <source>
        <strain evidence="6 7">OJF2</strain>
    </source>
</reference>
<feature type="binding site" evidence="5">
    <location>
        <position position="88"/>
    </location>
    <ligand>
        <name>Mg(2+)</name>
        <dbReference type="ChEBI" id="CHEBI:18420"/>
        <label>1</label>
        <note>catalytic</note>
    </ligand>
</feature>
<dbReference type="PANTHER" id="PTHR20854">
    <property type="entry name" value="INOSITOL MONOPHOSPHATASE"/>
    <property type="match status" value="1"/>
</dbReference>
<feature type="binding site" evidence="5">
    <location>
        <position position="70"/>
    </location>
    <ligand>
        <name>Mg(2+)</name>
        <dbReference type="ChEBI" id="CHEBI:18420"/>
        <label>1</label>
        <note>catalytic</note>
    </ligand>
</feature>
<dbReference type="Gene3D" id="3.40.190.80">
    <property type="match status" value="1"/>
</dbReference>
<keyword evidence="4 5" id="KW-0460">Magnesium</keyword>
<evidence type="ECO:0000256" key="2">
    <source>
        <dbReference type="ARBA" id="ARBA00022723"/>
    </source>
</evidence>
<evidence type="ECO:0000256" key="4">
    <source>
        <dbReference type="ARBA" id="ARBA00022842"/>
    </source>
</evidence>
<sequence>MAETRMLEEELEFVKALAIEAATLALERAGNVTPVEKANRSFVTDLDRDLEQLIRGRLKAKYPGDRITGEEYAAEGGTGPRRWSIDPIDGTGNMVHGLPLWAISIGLLDEGEPVLGVIAVPPLGELYWAVKGRGAWLDGERLVAEDSGSIHPQDNICVGTNAMRTLDVRTIPGRLRDLGSACCEQVFVAANRLKACVFLGEAAHDVAAGSVIVGEAGCRFARLGGEVLTPSEMVGRTPVPAPTFIAPPLRLEALVRDARLLPPRGDA</sequence>
<dbReference type="Gene3D" id="3.30.540.10">
    <property type="entry name" value="Fructose-1,6-Bisphosphatase, subunit A, domain 1"/>
    <property type="match status" value="1"/>
</dbReference>
<dbReference type="GO" id="GO:0006020">
    <property type="term" value="P:inositol metabolic process"/>
    <property type="evidence" value="ECO:0007669"/>
    <property type="project" value="TreeGrafter"/>
</dbReference>
<dbReference type="KEGG" id="agv:OJF2_10450"/>
<dbReference type="SUPFAM" id="SSF56655">
    <property type="entry name" value="Carbohydrate phosphatase"/>
    <property type="match status" value="1"/>
</dbReference>
<dbReference type="AlphaFoldDB" id="A0A5B9VWE7"/>
<dbReference type="GO" id="GO:0008934">
    <property type="term" value="F:inositol monophosphate 1-phosphatase activity"/>
    <property type="evidence" value="ECO:0007669"/>
    <property type="project" value="TreeGrafter"/>
</dbReference>
<gene>
    <name evidence="6" type="primary">suhB_1</name>
    <name evidence="6" type="ORF">OJF2_10450</name>
</gene>
<evidence type="ECO:0000256" key="3">
    <source>
        <dbReference type="ARBA" id="ARBA00022801"/>
    </source>
</evidence>
<dbReference type="RefSeq" id="WP_148591853.1">
    <property type="nucleotide sequence ID" value="NZ_CP042997.1"/>
</dbReference>
<evidence type="ECO:0000313" key="6">
    <source>
        <dbReference type="EMBL" id="QEH32568.1"/>
    </source>
</evidence>
<keyword evidence="2 5" id="KW-0479">Metal-binding</keyword>
<keyword evidence="7" id="KW-1185">Reference proteome</keyword>
<dbReference type="GO" id="GO:0046872">
    <property type="term" value="F:metal ion binding"/>
    <property type="evidence" value="ECO:0007669"/>
    <property type="project" value="UniProtKB-KW"/>
</dbReference>
<dbReference type="PRINTS" id="PR00377">
    <property type="entry name" value="IMPHPHTASES"/>
</dbReference>
<dbReference type="Proteomes" id="UP000324233">
    <property type="component" value="Chromosome"/>
</dbReference>
<evidence type="ECO:0000256" key="1">
    <source>
        <dbReference type="ARBA" id="ARBA00001946"/>
    </source>
</evidence>
<dbReference type="InterPro" id="IPR000760">
    <property type="entry name" value="Inositol_monophosphatase-like"/>
</dbReference>
<feature type="binding site" evidence="5">
    <location>
        <position position="86"/>
    </location>
    <ligand>
        <name>Mg(2+)</name>
        <dbReference type="ChEBI" id="CHEBI:18420"/>
        <label>1</label>
        <note>catalytic</note>
    </ligand>
</feature>
<evidence type="ECO:0000313" key="7">
    <source>
        <dbReference type="Proteomes" id="UP000324233"/>
    </source>
</evidence>
<keyword evidence="3 6" id="KW-0378">Hydrolase</keyword>
<dbReference type="Pfam" id="PF00459">
    <property type="entry name" value="Inositol_P"/>
    <property type="match status" value="1"/>
</dbReference>
<dbReference type="EC" id="3.1.3.25" evidence="6"/>
<dbReference type="EMBL" id="CP042997">
    <property type="protein sequence ID" value="QEH32568.1"/>
    <property type="molecule type" value="Genomic_DNA"/>
</dbReference>
<feature type="binding site" evidence="5">
    <location>
        <position position="89"/>
    </location>
    <ligand>
        <name>Mg(2+)</name>
        <dbReference type="ChEBI" id="CHEBI:18420"/>
        <label>1</label>
        <note>catalytic</note>
    </ligand>
</feature>
<dbReference type="FunFam" id="3.30.540.10:FF:000003">
    <property type="entry name" value="Inositol-1-monophosphatase"/>
    <property type="match status" value="1"/>
</dbReference>
<dbReference type="PANTHER" id="PTHR20854:SF4">
    <property type="entry name" value="INOSITOL-1-MONOPHOSPHATASE-RELATED"/>
    <property type="match status" value="1"/>
</dbReference>
<accession>A0A5B9VWE7</accession>
<comment type="cofactor">
    <cofactor evidence="1 5">
        <name>Mg(2+)</name>
        <dbReference type="ChEBI" id="CHEBI:18420"/>
    </cofactor>
</comment>
<feature type="binding site" evidence="5">
    <location>
        <position position="205"/>
    </location>
    <ligand>
        <name>Mg(2+)</name>
        <dbReference type="ChEBI" id="CHEBI:18420"/>
        <label>1</label>
        <note>catalytic</note>
    </ligand>
</feature>
<evidence type="ECO:0000256" key="5">
    <source>
        <dbReference type="PIRSR" id="PIRSR600760-2"/>
    </source>
</evidence>
<dbReference type="GO" id="GO:0007165">
    <property type="term" value="P:signal transduction"/>
    <property type="evidence" value="ECO:0007669"/>
    <property type="project" value="TreeGrafter"/>
</dbReference>
<dbReference type="OrthoDB" id="9772456at2"/>
<name>A0A5B9VWE7_9BACT</name>
<proteinExistence type="predicted"/>